<name>A0A678T4L2_SACOF</name>
<organism evidence="1">
    <name type="scientific">Saccharum officinarum</name>
    <name type="common">Sugarcane</name>
    <dbReference type="NCBI Taxonomy" id="4547"/>
    <lineage>
        <taxon>Eukaryota</taxon>
        <taxon>Viridiplantae</taxon>
        <taxon>Streptophyta</taxon>
        <taxon>Embryophyta</taxon>
        <taxon>Tracheophyta</taxon>
        <taxon>Spermatophyta</taxon>
        <taxon>Magnoliopsida</taxon>
        <taxon>Liliopsida</taxon>
        <taxon>Poales</taxon>
        <taxon>Poaceae</taxon>
        <taxon>PACMAD clade</taxon>
        <taxon>Panicoideae</taxon>
        <taxon>Andropogonodae</taxon>
        <taxon>Andropogoneae</taxon>
        <taxon>Saccharinae</taxon>
        <taxon>Saccharum</taxon>
        <taxon>Saccharum officinarum species complex</taxon>
    </lineage>
</organism>
<dbReference type="EMBL" id="MH182566">
    <property type="protein sequence ID" value="AWA45062.1"/>
    <property type="molecule type" value="Genomic_DNA"/>
</dbReference>
<evidence type="ECO:0000313" key="1">
    <source>
        <dbReference type="EMBL" id="AWA45062.1"/>
    </source>
</evidence>
<protein>
    <submittedName>
        <fullName evidence="1">Uncharacterized protein</fullName>
    </submittedName>
</protein>
<sequence>MASSFGSTTTIVSSARALLGRWSYVCCSARKSSSRCRVEGDQDSRGLAGAAAVLLALLLVTASVHADAAAAPARRLLGADGASGPPPPTLPVSVSKALRHCGATHDPNISCPPPAHAP</sequence>
<gene>
    <name evidence="1" type="ORF">SO33D14_000001</name>
</gene>
<dbReference type="AlphaFoldDB" id="A0A678T4L2"/>
<accession>A0A678T4L2</accession>
<reference evidence="1" key="1">
    <citation type="submission" date="2018-04" db="EMBL/GenBank/DDBJ databases">
        <title>Comparative Analysis of Homologous Sequences of Saccharum officinarum and Saccharum spontaneum Reveals Independent Polyploidization Events.</title>
        <authorList>
            <person name="Sharma A."/>
            <person name="Song J."/>
            <person name="Lin Q."/>
            <person name="Singh R."/>
            <person name="Ramos N."/>
            <person name="Wang K."/>
            <person name="Zhang J."/>
            <person name="Ming R."/>
            <person name="Yu Q."/>
        </authorList>
    </citation>
    <scope>NUCLEOTIDE SEQUENCE</scope>
</reference>
<proteinExistence type="predicted"/>